<dbReference type="AlphaFoldDB" id="A0A1C6TY62"/>
<evidence type="ECO:0000313" key="2">
    <source>
        <dbReference type="EMBL" id="SCL46588.1"/>
    </source>
</evidence>
<gene>
    <name evidence="2" type="ORF">GA0070604_1310</name>
</gene>
<name>A0A1C6TY62_9ACTN</name>
<keyword evidence="3" id="KW-1185">Reference proteome</keyword>
<protein>
    <submittedName>
        <fullName evidence="2">Uncharacterized protein</fullName>
    </submittedName>
</protein>
<proteinExistence type="predicted"/>
<feature type="region of interest" description="Disordered" evidence="1">
    <location>
        <begin position="1"/>
        <end position="21"/>
    </location>
</feature>
<accession>A0A1C6TY62</accession>
<evidence type="ECO:0000313" key="3">
    <source>
        <dbReference type="Proteomes" id="UP000199696"/>
    </source>
</evidence>
<reference evidence="3" key="1">
    <citation type="submission" date="2016-06" db="EMBL/GenBank/DDBJ databases">
        <authorList>
            <person name="Varghese N."/>
            <person name="Submissions Spin"/>
        </authorList>
    </citation>
    <scope>NUCLEOTIDE SEQUENCE [LARGE SCALE GENOMIC DNA]</scope>
    <source>
        <strain evidence="3">DSM 44814</strain>
    </source>
</reference>
<evidence type="ECO:0000256" key="1">
    <source>
        <dbReference type="SAM" id="MobiDB-lite"/>
    </source>
</evidence>
<dbReference type="Proteomes" id="UP000199696">
    <property type="component" value="Unassembled WGS sequence"/>
</dbReference>
<dbReference type="STRING" id="227316.GA0070604_1310"/>
<sequence length="222" mass="23897">MRRPADAAIGRARTGHRWRDPGRVGRLTRALASAPMPPLRSLFGRAEAAPPPYPPSSPEGLVARWVRWLAAHGPMTDPIHDTTGEDGGHHQPDDVWFLAGTYGGTVRRRCVIPAGRPLFFPAFNMWQVGSAPGEVPVVDGATGHAKIDDERVPLATIGTATPFEVRGAFRNAVTGRSRPYPVTCWGLWASLPPPAPGEHELTFGGTDGGEFSVRAKYLLVVS</sequence>
<organism evidence="2 3">
    <name type="scientific">Micromonospora eburnea</name>
    <dbReference type="NCBI Taxonomy" id="227316"/>
    <lineage>
        <taxon>Bacteria</taxon>
        <taxon>Bacillati</taxon>
        <taxon>Actinomycetota</taxon>
        <taxon>Actinomycetes</taxon>
        <taxon>Micromonosporales</taxon>
        <taxon>Micromonosporaceae</taxon>
        <taxon>Micromonospora</taxon>
    </lineage>
</organism>
<dbReference type="EMBL" id="FMHY01000002">
    <property type="protein sequence ID" value="SCL46588.1"/>
    <property type="molecule type" value="Genomic_DNA"/>
</dbReference>